<dbReference type="InterPro" id="IPR052494">
    <property type="entry name" value="Flagella_assembly_related"/>
</dbReference>
<evidence type="ECO:0000256" key="1">
    <source>
        <dbReference type="ARBA" id="ARBA00004618"/>
    </source>
</evidence>
<dbReference type="OrthoDB" id="121879at2157"/>
<reference evidence="4 5" key="2">
    <citation type="journal article" date="2015" name="Genome Announc.">
        <title>Complete Genome Sequence of Hyperthermophilic Piezophilic Archaeon Palaeococcus pacificus DY20341T, Isolated from Deep-Sea Hydrothermal Sediments.</title>
        <authorList>
            <person name="Zeng X."/>
            <person name="Jebbar M."/>
            <person name="Shao Z."/>
        </authorList>
    </citation>
    <scope>NUCLEOTIDE SEQUENCE [LARGE SCALE GENOMIC DNA]</scope>
    <source>
        <strain evidence="4 5">DY20341</strain>
    </source>
</reference>
<comment type="subcellular location">
    <subcellularLocation>
        <location evidence="1">Archaeal flagellum</location>
    </subcellularLocation>
</comment>
<dbReference type="PANTHER" id="PTHR40698">
    <property type="entry name" value="FLAGELLA-RELATED PROTEIN E-RELATED-RELATED"/>
    <property type="match status" value="1"/>
</dbReference>
<dbReference type="GeneID" id="24842015"/>
<dbReference type="AlphaFoldDB" id="A0A075LT53"/>
<dbReference type="Proteomes" id="UP000027981">
    <property type="component" value="Chromosome"/>
</dbReference>
<proteinExistence type="predicted"/>
<organism evidence="4 5">
    <name type="scientific">Palaeococcus pacificus DY20341</name>
    <dbReference type="NCBI Taxonomy" id="1343739"/>
    <lineage>
        <taxon>Archaea</taxon>
        <taxon>Methanobacteriati</taxon>
        <taxon>Methanobacteriota</taxon>
        <taxon>Thermococci</taxon>
        <taxon>Thermococcales</taxon>
        <taxon>Thermococcaceae</taxon>
        <taxon>Palaeococcus</taxon>
    </lineage>
</organism>
<dbReference type="SUPFAM" id="SSF57997">
    <property type="entry name" value="Tropomyosin"/>
    <property type="match status" value="1"/>
</dbReference>
<name>A0A075LT53_9EURY</name>
<keyword evidence="3" id="KW-0175">Coiled coil</keyword>
<evidence type="ECO:0000256" key="2">
    <source>
        <dbReference type="ARBA" id="ARBA00022440"/>
    </source>
</evidence>
<sequence length="166" mass="18999">MSFDYLKNKFKKKNSQKHIEGSIDDVIFDAQEGEASQANEEKIEELEEKLNNTMAQLSEVENEIPRIKMGIDTLKSQIQEIRGDIDSLDKTIKDVMMLYEVVSEEINPFKDTRGNNPILSEIQELKEAIEELKTEIAQIKADLKLISTRGVDLDSLIYDVLSEGYE</sequence>
<dbReference type="Pfam" id="PF05377">
    <property type="entry name" value="FlaC_arch"/>
    <property type="match status" value="1"/>
</dbReference>
<reference evidence="5" key="1">
    <citation type="submission" date="2013-06" db="EMBL/GenBank/DDBJ databases">
        <title>Complete Genome Sequence of Hyperthermophilic Palaeococcus pacificus DY20341T, Isolated from a Deep-Sea Hydrothermal Sediments.</title>
        <authorList>
            <person name="Zeng X."/>
            <person name="Shao Z."/>
        </authorList>
    </citation>
    <scope>NUCLEOTIDE SEQUENCE [LARGE SCALE GENOMIC DNA]</scope>
    <source>
        <strain evidence="5">DY20341</strain>
    </source>
</reference>
<dbReference type="KEGG" id="ppac:PAP_04450"/>
<feature type="coiled-coil region" evidence="3">
    <location>
        <begin position="36"/>
        <end position="91"/>
    </location>
</feature>
<protein>
    <recommendedName>
        <fullName evidence="6">Flagellar protein FlaC</fullName>
    </recommendedName>
</protein>
<dbReference type="RefSeq" id="WP_048164873.1">
    <property type="nucleotide sequence ID" value="NZ_CP006019.1"/>
</dbReference>
<dbReference type="PANTHER" id="PTHR40698:SF2">
    <property type="entry name" value="FLAGELLA-RELATED PROTEIN C-RELATED"/>
    <property type="match status" value="1"/>
</dbReference>
<dbReference type="HOGENOM" id="CLU_123708_1_0_2"/>
<keyword evidence="2" id="KW-0974">Archaeal flagellum</keyword>
<dbReference type="EMBL" id="CP006019">
    <property type="protein sequence ID" value="AIF69301.1"/>
    <property type="molecule type" value="Genomic_DNA"/>
</dbReference>
<dbReference type="GO" id="GO:0097589">
    <property type="term" value="C:archaeal-type flagellum"/>
    <property type="evidence" value="ECO:0007669"/>
    <property type="project" value="UniProtKB-SubCell"/>
</dbReference>
<feature type="coiled-coil region" evidence="3">
    <location>
        <begin position="115"/>
        <end position="149"/>
    </location>
</feature>
<accession>A0A075LT53</accession>
<dbReference type="eggNOG" id="arCOG05119">
    <property type="taxonomic scope" value="Archaea"/>
</dbReference>
<evidence type="ECO:0000256" key="3">
    <source>
        <dbReference type="SAM" id="Coils"/>
    </source>
</evidence>
<dbReference type="STRING" id="1343739.PAP_04450"/>
<evidence type="ECO:0008006" key="6">
    <source>
        <dbReference type="Google" id="ProtNLM"/>
    </source>
</evidence>
<dbReference type="Gene3D" id="1.10.287.1490">
    <property type="match status" value="1"/>
</dbReference>
<evidence type="ECO:0000313" key="4">
    <source>
        <dbReference type="EMBL" id="AIF69301.1"/>
    </source>
</evidence>
<keyword evidence="5" id="KW-1185">Reference proteome</keyword>
<dbReference type="InterPro" id="IPR009205">
    <property type="entry name" value="FlaC_arc"/>
</dbReference>
<gene>
    <name evidence="4" type="ORF">PAP_04450</name>
</gene>
<evidence type="ECO:0000313" key="5">
    <source>
        <dbReference type="Proteomes" id="UP000027981"/>
    </source>
</evidence>